<dbReference type="Proteomes" id="UP000178771">
    <property type="component" value="Unassembled WGS sequence"/>
</dbReference>
<evidence type="ECO:0000313" key="1">
    <source>
        <dbReference type="EMBL" id="OGC51266.1"/>
    </source>
</evidence>
<organism evidence="1 2">
    <name type="scientific">candidate division WWE3 bacterium RIFCSPLOWO2_01_FULL_39_13</name>
    <dbReference type="NCBI Taxonomy" id="1802624"/>
    <lineage>
        <taxon>Bacteria</taxon>
        <taxon>Katanobacteria</taxon>
    </lineage>
</organism>
<dbReference type="Pfam" id="PF06042">
    <property type="entry name" value="NTP_transf_6"/>
    <property type="match status" value="1"/>
</dbReference>
<evidence type="ECO:0000313" key="2">
    <source>
        <dbReference type="Proteomes" id="UP000178771"/>
    </source>
</evidence>
<reference evidence="1 2" key="1">
    <citation type="journal article" date="2016" name="Nat. Commun.">
        <title>Thousands of microbial genomes shed light on interconnected biogeochemical processes in an aquifer system.</title>
        <authorList>
            <person name="Anantharaman K."/>
            <person name="Brown C.T."/>
            <person name="Hug L.A."/>
            <person name="Sharon I."/>
            <person name="Castelle C.J."/>
            <person name="Probst A.J."/>
            <person name="Thomas B.C."/>
            <person name="Singh A."/>
            <person name="Wilkins M.J."/>
            <person name="Karaoz U."/>
            <person name="Brodie E.L."/>
            <person name="Williams K.H."/>
            <person name="Hubbard S.S."/>
            <person name="Banfield J.F."/>
        </authorList>
    </citation>
    <scope>NUCLEOTIDE SEQUENCE [LARGE SCALE GENOMIC DNA]</scope>
</reference>
<dbReference type="PANTHER" id="PTHR39166:SF1">
    <property type="entry name" value="BLL1166 PROTEIN"/>
    <property type="match status" value="1"/>
</dbReference>
<dbReference type="EMBL" id="MEVH01000027">
    <property type="protein sequence ID" value="OGC51266.1"/>
    <property type="molecule type" value="Genomic_DNA"/>
</dbReference>
<evidence type="ECO:0008006" key="3">
    <source>
        <dbReference type="Google" id="ProtNLM"/>
    </source>
</evidence>
<dbReference type="STRING" id="1802624.A2982_04135"/>
<comment type="caution">
    <text evidence="1">The sequence shown here is derived from an EMBL/GenBank/DDBJ whole genome shotgun (WGS) entry which is preliminary data.</text>
</comment>
<protein>
    <recommendedName>
        <fullName evidence="3">Nucleotidyltransferase family protein</fullName>
    </recommendedName>
</protein>
<dbReference type="AlphaFoldDB" id="A0A1F4V227"/>
<gene>
    <name evidence="1" type="ORF">A2982_04135</name>
</gene>
<dbReference type="PANTHER" id="PTHR39166">
    <property type="entry name" value="BLL1166 PROTEIN"/>
    <property type="match status" value="1"/>
</dbReference>
<sequence>MVDRPIQQQAEYLVKIVSKNPHIMAILNSNPFPHYNNWYLGAGCICQSVWNYLSDKEITNGIKDYDLVYYDAKDISKEGEIREQNRVEKLLSALPVEVDVVNEARVHLWFEQDFGKKINQLKSCEDAINRWPTTATAVGINKIDGKVNVYAPYGLNDLFGMVVRPNKPSVIKWVYEKKVEKWTKKWINLRVIPWKQI</sequence>
<proteinExistence type="predicted"/>
<dbReference type="InterPro" id="IPR009267">
    <property type="entry name" value="NTP_transf_6"/>
</dbReference>
<accession>A0A1F4V227</accession>
<name>A0A1F4V227_UNCKA</name>